<evidence type="ECO:0000256" key="3">
    <source>
        <dbReference type="ARBA" id="ARBA00022617"/>
    </source>
</evidence>
<comment type="cofactor">
    <cofactor evidence="1">
        <name>heme</name>
        <dbReference type="ChEBI" id="CHEBI:30413"/>
    </cofactor>
</comment>
<evidence type="ECO:0000256" key="4">
    <source>
        <dbReference type="ARBA" id="ARBA00022723"/>
    </source>
</evidence>
<comment type="similarity">
    <text evidence="2 6">Belongs to the cytochrome P450 family.</text>
</comment>
<dbReference type="PRINTS" id="PR00385">
    <property type="entry name" value="P450"/>
</dbReference>
<dbReference type="PANTHER" id="PTHR24305">
    <property type="entry name" value="CYTOCHROME P450"/>
    <property type="match status" value="1"/>
</dbReference>
<evidence type="ECO:0000256" key="5">
    <source>
        <dbReference type="ARBA" id="ARBA00023004"/>
    </source>
</evidence>
<dbReference type="CDD" id="cd11058">
    <property type="entry name" value="CYP60B-like"/>
    <property type="match status" value="1"/>
</dbReference>
<dbReference type="InterPro" id="IPR036396">
    <property type="entry name" value="Cyt_P450_sf"/>
</dbReference>
<reference evidence="7 8" key="1">
    <citation type="submission" date="2024-02" db="EMBL/GenBank/DDBJ databases">
        <title>De novo assembly and annotation of 12 fungi associated with fruit tree decline syndrome in Ontario, Canada.</title>
        <authorList>
            <person name="Sulman M."/>
            <person name="Ellouze W."/>
            <person name="Ilyukhin E."/>
        </authorList>
    </citation>
    <scope>NUCLEOTIDE SEQUENCE [LARGE SCALE GENOMIC DNA]</scope>
    <source>
        <strain evidence="7 8">M42-189</strain>
    </source>
</reference>
<accession>A0ABR3QSP4</accession>
<dbReference type="Pfam" id="PF00067">
    <property type="entry name" value="p450"/>
    <property type="match status" value="1"/>
</dbReference>
<dbReference type="PANTHER" id="PTHR24305:SF210">
    <property type="entry name" value="CYTOCHROME P450 MONOOXYGENASE ASQL-RELATED"/>
    <property type="match status" value="1"/>
</dbReference>
<gene>
    <name evidence="7" type="ORF">SLS60_009859</name>
</gene>
<organism evidence="7 8">
    <name type="scientific">Paraconiothyrium brasiliense</name>
    <dbReference type="NCBI Taxonomy" id="300254"/>
    <lineage>
        <taxon>Eukaryota</taxon>
        <taxon>Fungi</taxon>
        <taxon>Dikarya</taxon>
        <taxon>Ascomycota</taxon>
        <taxon>Pezizomycotina</taxon>
        <taxon>Dothideomycetes</taxon>
        <taxon>Pleosporomycetidae</taxon>
        <taxon>Pleosporales</taxon>
        <taxon>Massarineae</taxon>
        <taxon>Didymosphaeriaceae</taxon>
        <taxon>Paraconiothyrium</taxon>
    </lineage>
</organism>
<keyword evidence="6" id="KW-0560">Oxidoreductase</keyword>
<keyword evidence="5 6" id="KW-0408">Iron</keyword>
<evidence type="ECO:0008006" key="9">
    <source>
        <dbReference type="Google" id="ProtNLM"/>
    </source>
</evidence>
<protein>
    <recommendedName>
        <fullName evidence="9">Cytochrome P450</fullName>
    </recommendedName>
</protein>
<keyword evidence="3 6" id="KW-0349">Heme</keyword>
<dbReference type="InterPro" id="IPR002401">
    <property type="entry name" value="Cyt_P450_E_grp-I"/>
</dbReference>
<name>A0ABR3QSP4_9PLEO</name>
<dbReference type="PRINTS" id="PR00463">
    <property type="entry name" value="EP450I"/>
</dbReference>
<keyword evidence="4 6" id="KW-0479">Metal-binding</keyword>
<dbReference type="InterPro" id="IPR017972">
    <property type="entry name" value="Cyt_P450_CS"/>
</dbReference>
<proteinExistence type="inferred from homology"/>
<dbReference type="EMBL" id="JAKJXO020000016">
    <property type="protein sequence ID" value="KAL1595171.1"/>
    <property type="molecule type" value="Genomic_DNA"/>
</dbReference>
<evidence type="ECO:0000256" key="1">
    <source>
        <dbReference type="ARBA" id="ARBA00001971"/>
    </source>
</evidence>
<evidence type="ECO:0000256" key="6">
    <source>
        <dbReference type="RuleBase" id="RU000461"/>
    </source>
</evidence>
<dbReference type="InterPro" id="IPR050121">
    <property type="entry name" value="Cytochrome_P450_monoxygenase"/>
</dbReference>
<evidence type="ECO:0000313" key="8">
    <source>
        <dbReference type="Proteomes" id="UP001521785"/>
    </source>
</evidence>
<dbReference type="Proteomes" id="UP001521785">
    <property type="component" value="Unassembled WGS sequence"/>
</dbReference>
<comment type="caution">
    <text evidence="7">The sequence shown here is derived from an EMBL/GenBank/DDBJ whole genome shotgun (WGS) entry which is preliminary data.</text>
</comment>
<dbReference type="SUPFAM" id="SSF48264">
    <property type="entry name" value="Cytochrome P450"/>
    <property type="match status" value="1"/>
</dbReference>
<dbReference type="PROSITE" id="PS00086">
    <property type="entry name" value="CYTOCHROME_P450"/>
    <property type="match status" value="1"/>
</dbReference>
<evidence type="ECO:0000313" key="7">
    <source>
        <dbReference type="EMBL" id="KAL1595171.1"/>
    </source>
</evidence>
<evidence type="ECO:0000256" key="2">
    <source>
        <dbReference type="ARBA" id="ARBA00010617"/>
    </source>
</evidence>
<dbReference type="InterPro" id="IPR001128">
    <property type="entry name" value="Cyt_P450"/>
</dbReference>
<keyword evidence="6" id="KW-0503">Monooxygenase</keyword>
<keyword evidence="8" id="KW-1185">Reference proteome</keyword>
<dbReference type="Gene3D" id="1.10.630.10">
    <property type="entry name" value="Cytochrome P450"/>
    <property type="match status" value="1"/>
</dbReference>
<sequence length="431" mass="48812">MSSAATISRVAILLPAVAVLYVFGRVLYNLFLHPLRSFPGPLSSRATILTSQREIVKGNFPFWLNELHRKYGPVVRYAPDELSTIDSRVWKDVYGHNTTRHFTKEKTFYGPDYYGNPAGLIRADNAGHAHQRKLVSHAFSDKALREQEDILKGYVKLLVKQLTEASKQHGEVDMVRFYNYTTFDIMADLTFGEPLGLLQQSKYIPWVSALFENDLLQRFLPKHLKEGRRQHMLFSSERVDKRMARVTDRPDIWTYVMKEGKNANGGVSGMLPSQLHSNAATFMLAGTETTATELSGLTYHLHQRPEKLARLKKEVRDAFTSIEDMTMTKLSQLEYLNACIEEGLRIYPPVPGTIPRETPNAGANVAGRWIPGGTIVSIAHYAAYHSASNFRDPDSFVPERWLPEGQQEYGSDNKEVVNPFSYGPRNCLGKK</sequence>